<keyword evidence="2" id="KW-0472">Membrane</keyword>
<organism evidence="4 5">
    <name type="scientific">Vitrella brassicaformis (strain CCMP3155)</name>
    <dbReference type="NCBI Taxonomy" id="1169540"/>
    <lineage>
        <taxon>Eukaryota</taxon>
        <taxon>Sar</taxon>
        <taxon>Alveolata</taxon>
        <taxon>Colpodellida</taxon>
        <taxon>Vitrellaceae</taxon>
        <taxon>Vitrella</taxon>
    </lineage>
</organism>
<feature type="transmembrane region" description="Helical" evidence="2">
    <location>
        <begin position="525"/>
        <end position="545"/>
    </location>
</feature>
<feature type="compositionally biased region" description="Low complexity" evidence="1">
    <location>
        <begin position="1025"/>
        <end position="1039"/>
    </location>
</feature>
<dbReference type="OrthoDB" id="428759at2759"/>
<dbReference type="InterPro" id="IPR009030">
    <property type="entry name" value="Growth_fac_rcpt_cys_sf"/>
</dbReference>
<feature type="region of interest" description="Disordered" evidence="1">
    <location>
        <begin position="841"/>
        <end position="927"/>
    </location>
</feature>
<protein>
    <recommendedName>
        <fullName evidence="3">Tyrosine-protein kinase ephrin type A/B receptor-like domain-containing protein</fullName>
    </recommendedName>
</protein>
<feature type="domain" description="Tyrosine-protein kinase ephrin type A/B receptor-like" evidence="3">
    <location>
        <begin position="62"/>
        <end position="110"/>
    </location>
</feature>
<sequence length="1039" mass="115230">MRFHPACSASAQLTLTELGILNAFGKCEEGYVMASNGDCEICPPGTFSETKGGRACKMCQPGTFAATSGSIQCERCEVGYYQDRPGRSECKQCPGVRVTPYPGARSDERCICPQGTYEKPVELRDEERFKECVPCPNGLDCDGSDLLPFVSLGHWVDTREWVPTNASGWKADIYTCHPRTACPGGPLDVRMIKKVNASKAATMAPKICRVTRASGTPDGSLIKSMGQVFSLTVRYLMTIGIFGSFNVAWPDPTSSFIAAGGLFDFDLRHLRPQCWLPFELTPLRYYLLRLLLPLMICSIFILMWALSLIPYAFKRLLLGARPSRSESQKWQESDASIFVRYPGPTQTTELRPVLSAPAFTISYGGDERPSRLQSAGSTSKKCLWKCESCKDLARWAKAQPARLGSATMNLCYACVEWSPMNGNRLCNVYTMYIPLVVSCTIIFQCFKHPNGRFSMIHMPHALCYEGVWWTQLFPLGVVGGLVYVVGVLVFYSVILYLAPQIWHHSAAFRVRFRYMFESCRADKNWWMLVHLLRNTLLAAVPLFLWHDGSLECFISSLIIIFSLVAHLLVWPWRTPASNYLETLFYILLLILLMVGAYSAEHKQSSLPFFQNVTWTIAVFGIAGTFAALWYSLLWNWKSGPLNLKRESFVKRVLEDMTTVSCAVVGFLKGSHRQPQRLPSLREYSGQQDGAGGALRSAFSVRSLQPPPDSSMISSHVEEPLFPCSDRDPRVEYLRAAMNRLHRCDLKSIAEALAIVQVEVLPFIDMFETRRPSISGVESRPTTTRRRLSRRISLAEFDHVYDHLLHHAGQGHIHHTIPTLNPPDRAGGSENLARIRALRSRSFTHGHGGGDDGRDEDSHGAANDGPTSPRSDEGMDSSASEALAAGVLPWKRADGRGEAGPLEAGGRVPYKHAPSGGEQGTPGRIRRGSFASCSTISDFYHLNVDSAKTGSRDEHRKAQPQRHDSAEHGHAYVRDSTWLERKCSPVLWPPAQPSPSPSRDMSGPTHWSERPCSIPAAAAEGDDAPEGISVSSSSNESLPC</sequence>
<feature type="region of interest" description="Disordered" evidence="1">
    <location>
        <begin position="946"/>
        <end position="971"/>
    </location>
</feature>
<feature type="transmembrane region" description="Helical" evidence="2">
    <location>
        <begin position="611"/>
        <end position="636"/>
    </location>
</feature>
<feature type="transmembrane region" description="Helical" evidence="2">
    <location>
        <begin position="467"/>
        <end position="498"/>
    </location>
</feature>
<keyword evidence="2" id="KW-1133">Transmembrane helix</keyword>
<gene>
    <name evidence="4" type="ORF">Vbra_10484</name>
</gene>
<dbReference type="Pfam" id="PF07699">
    <property type="entry name" value="Ephrin_rec_like"/>
    <property type="match status" value="1"/>
</dbReference>
<feature type="transmembrane region" description="Helical" evidence="2">
    <location>
        <begin position="582"/>
        <end position="599"/>
    </location>
</feature>
<dbReference type="AlphaFoldDB" id="A0A0G4GZ00"/>
<evidence type="ECO:0000256" key="2">
    <source>
        <dbReference type="SAM" id="Phobius"/>
    </source>
</evidence>
<evidence type="ECO:0000313" key="4">
    <source>
        <dbReference type="EMBL" id="CEM36393.1"/>
    </source>
</evidence>
<name>A0A0G4GZ00_VITBC</name>
<feature type="transmembrane region" description="Helical" evidence="2">
    <location>
        <begin position="290"/>
        <end position="313"/>
    </location>
</feature>
<proteinExistence type="predicted"/>
<dbReference type="PANTHER" id="PTHR46967">
    <property type="entry name" value="INSULIN-LIKE GROWTH FACTOR BINDING PROTEIN,N-TERMINAL"/>
    <property type="match status" value="1"/>
</dbReference>
<dbReference type="SUPFAM" id="SSF57184">
    <property type="entry name" value="Growth factor receptor domain"/>
    <property type="match status" value="1"/>
</dbReference>
<keyword evidence="2" id="KW-0812">Transmembrane</keyword>
<feature type="transmembrane region" description="Helical" evidence="2">
    <location>
        <begin position="552"/>
        <end position="570"/>
    </location>
</feature>
<accession>A0A0G4GZ00</accession>
<reference evidence="4 5" key="1">
    <citation type="submission" date="2014-11" db="EMBL/GenBank/DDBJ databases">
        <authorList>
            <person name="Zhu J."/>
            <person name="Qi W."/>
            <person name="Song R."/>
        </authorList>
    </citation>
    <scope>NUCLEOTIDE SEQUENCE [LARGE SCALE GENOMIC DNA]</scope>
</reference>
<dbReference type="VEuPathDB" id="CryptoDB:Vbra_10484"/>
<feature type="compositionally biased region" description="Pro residues" evidence="1">
    <location>
        <begin position="986"/>
        <end position="995"/>
    </location>
</feature>
<keyword evidence="5" id="KW-1185">Reference proteome</keyword>
<dbReference type="InParanoid" id="A0A0G4GZ00"/>
<feature type="compositionally biased region" description="Basic and acidic residues" evidence="1">
    <location>
        <begin position="949"/>
        <end position="971"/>
    </location>
</feature>
<feature type="compositionally biased region" description="Basic and acidic residues" evidence="1">
    <location>
        <begin position="847"/>
        <end position="858"/>
    </location>
</feature>
<evidence type="ECO:0000259" key="3">
    <source>
        <dbReference type="Pfam" id="PF07699"/>
    </source>
</evidence>
<dbReference type="Proteomes" id="UP000041254">
    <property type="component" value="Unassembled WGS sequence"/>
</dbReference>
<dbReference type="SMART" id="SM01411">
    <property type="entry name" value="Ephrin_rec_like"/>
    <property type="match status" value="2"/>
</dbReference>
<dbReference type="InterPro" id="IPR011641">
    <property type="entry name" value="Tyr-kin_ephrin_A/B_rcpt-like"/>
</dbReference>
<dbReference type="PhylomeDB" id="A0A0G4GZ00"/>
<dbReference type="CDD" id="cd00185">
    <property type="entry name" value="TNFRSF"/>
    <property type="match status" value="1"/>
</dbReference>
<dbReference type="PANTHER" id="PTHR46967:SF1">
    <property type="entry name" value="KERATIN-ASSOCIATED PROTEIN 16-1-LIKE"/>
    <property type="match status" value="1"/>
</dbReference>
<evidence type="ECO:0000313" key="5">
    <source>
        <dbReference type="Proteomes" id="UP000041254"/>
    </source>
</evidence>
<dbReference type="Gene3D" id="2.10.50.10">
    <property type="entry name" value="Tumor Necrosis Factor Receptor, subunit A, domain 2"/>
    <property type="match status" value="2"/>
</dbReference>
<feature type="region of interest" description="Disordered" evidence="1">
    <location>
        <begin position="984"/>
        <end position="1039"/>
    </location>
</feature>
<dbReference type="EMBL" id="CDMY01000887">
    <property type="protein sequence ID" value="CEM36393.1"/>
    <property type="molecule type" value="Genomic_DNA"/>
</dbReference>
<evidence type="ECO:0000256" key="1">
    <source>
        <dbReference type="SAM" id="MobiDB-lite"/>
    </source>
</evidence>